<dbReference type="GO" id="GO:0005886">
    <property type="term" value="C:plasma membrane"/>
    <property type="evidence" value="ECO:0007669"/>
    <property type="project" value="TreeGrafter"/>
</dbReference>
<evidence type="ECO:0000259" key="3">
    <source>
        <dbReference type="PROSITE" id="PS50887"/>
    </source>
</evidence>
<evidence type="ECO:0000256" key="2">
    <source>
        <dbReference type="ARBA" id="ARBA00034247"/>
    </source>
</evidence>
<accession>A0A4Q7LPY0</accession>
<dbReference type="InterPro" id="IPR043128">
    <property type="entry name" value="Rev_trsase/Diguanyl_cyclase"/>
</dbReference>
<proteinExistence type="predicted"/>
<dbReference type="Pfam" id="PF00990">
    <property type="entry name" value="GGDEF"/>
    <property type="match status" value="1"/>
</dbReference>
<dbReference type="PANTHER" id="PTHR45138">
    <property type="entry name" value="REGULATORY COMPONENTS OF SENSORY TRANSDUCTION SYSTEM"/>
    <property type="match status" value="1"/>
</dbReference>
<dbReference type="CDD" id="cd01949">
    <property type="entry name" value="GGDEF"/>
    <property type="match status" value="1"/>
</dbReference>
<organism evidence="4 5">
    <name type="scientific">Sphaerotilus mobilis</name>
    <dbReference type="NCBI Taxonomy" id="47994"/>
    <lineage>
        <taxon>Bacteria</taxon>
        <taxon>Pseudomonadati</taxon>
        <taxon>Pseudomonadota</taxon>
        <taxon>Betaproteobacteria</taxon>
        <taxon>Burkholderiales</taxon>
        <taxon>Sphaerotilaceae</taxon>
        <taxon>Sphaerotilus</taxon>
    </lineage>
</organism>
<dbReference type="Gene3D" id="3.30.70.270">
    <property type="match status" value="1"/>
</dbReference>
<evidence type="ECO:0000313" key="4">
    <source>
        <dbReference type="EMBL" id="RZS56614.1"/>
    </source>
</evidence>
<dbReference type="AlphaFoldDB" id="A0A4Q7LPY0"/>
<dbReference type="GO" id="GO:0052621">
    <property type="term" value="F:diguanylate cyclase activity"/>
    <property type="evidence" value="ECO:0007669"/>
    <property type="project" value="UniProtKB-EC"/>
</dbReference>
<dbReference type="EC" id="2.7.7.65" evidence="1"/>
<comment type="catalytic activity">
    <reaction evidence="2">
        <text>2 GTP = 3',3'-c-di-GMP + 2 diphosphate</text>
        <dbReference type="Rhea" id="RHEA:24898"/>
        <dbReference type="ChEBI" id="CHEBI:33019"/>
        <dbReference type="ChEBI" id="CHEBI:37565"/>
        <dbReference type="ChEBI" id="CHEBI:58805"/>
        <dbReference type="EC" id="2.7.7.65"/>
    </reaction>
</comment>
<feature type="domain" description="GGDEF" evidence="3">
    <location>
        <begin position="218"/>
        <end position="347"/>
    </location>
</feature>
<comment type="caution">
    <text evidence="4">The sequence shown here is derived from an EMBL/GenBank/DDBJ whole genome shotgun (WGS) entry which is preliminary data.</text>
</comment>
<dbReference type="GO" id="GO:0043709">
    <property type="term" value="P:cell adhesion involved in single-species biofilm formation"/>
    <property type="evidence" value="ECO:0007669"/>
    <property type="project" value="TreeGrafter"/>
</dbReference>
<dbReference type="PANTHER" id="PTHR45138:SF9">
    <property type="entry name" value="DIGUANYLATE CYCLASE DGCM-RELATED"/>
    <property type="match status" value="1"/>
</dbReference>
<dbReference type="InterPro" id="IPR050469">
    <property type="entry name" value="Diguanylate_Cyclase"/>
</dbReference>
<sequence>MPNAETQLRHLAATMVDLSGLRERGALEERLIAGLAEMLSARSVALWIRDVDMKVDMKVDVKVDIQAAPGDETLPTPGWRLARAVSAGALPVPDRVRNRLRDWVAHAERGAQPAEHPGLWVLPLLHGHTPVALVEIEREPPVDAAERARTEQLLRLYGNLRRLLDDNECDELTGLLNRKTFDESFMRLGPLRQVEPVELLPLLEDGDDDERRSRPAGEQSWLAVVDVDHFKRVNDRYGHLVGDEVLLLLSQLMRDTFRQSDRLYRFGGEEFVVLLRCPDGQGARAALERLRRRVAERDFPQVGQLTISIGYTHIDADDTPESAFGRADQAVYHAKQAGRNQVHEHAELVALGKLNAPEPVSSGVDFF</sequence>
<dbReference type="NCBIfam" id="TIGR00254">
    <property type="entry name" value="GGDEF"/>
    <property type="match status" value="1"/>
</dbReference>
<dbReference type="SMART" id="SM00267">
    <property type="entry name" value="GGDEF"/>
    <property type="match status" value="1"/>
</dbReference>
<name>A0A4Q7LPY0_9BURK</name>
<protein>
    <recommendedName>
        <fullName evidence="1">diguanylate cyclase</fullName>
        <ecNumber evidence="1">2.7.7.65</ecNumber>
    </recommendedName>
</protein>
<reference evidence="4 5" key="1">
    <citation type="submission" date="2019-02" db="EMBL/GenBank/DDBJ databases">
        <title>Genomic Encyclopedia of Type Strains, Phase IV (KMG-IV): sequencing the most valuable type-strain genomes for metagenomic binning, comparative biology and taxonomic classification.</title>
        <authorList>
            <person name="Goeker M."/>
        </authorList>
    </citation>
    <scope>NUCLEOTIDE SEQUENCE [LARGE SCALE GENOMIC DNA]</scope>
    <source>
        <strain evidence="4 5">DSM 10617</strain>
    </source>
</reference>
<evidence type="ECO:0000256" key="1">
    <source>
        <dbReference type="ARBA" id="ARBA00012528"/>
    </source>
</evidence>
<dbReference type="PROSITE" id="PS50887">
    <property type="entry name" value="GGDEF"/>
    <property type="match status" value="1"/>
</dbReference>
<dbReference type="InterPro" id="IPR000160">
    <property type="entry name" value="GGDEF_dom"/>
</dbReference>
<evidence type="ECO:0000313" key="5">
    <source>
        <dbReference type="Proteomes" id="UP000293433"/>
    </source>
</evidence>
<dbReference type="SUPFAM" id="SSF55073">
    <property type="entry name" value="Nucleotide cyclase"/>
    <property type="match status" value="1"/>
</dbReference>
<gene>
    <name evidence="4" type="ORF">EV685_1163</name>
</gene>
<dbReference type="RefSeq" id="WP_130481065.1">
    <property type="nucleotide sequence ID" value="NZ_SGWV01000008.1"/>
</dbReference>
<keyword evidence="5" id="KW-1185">Reference proteome</keyword>
<dbReference type="Proteomes" id="UP000293433">
    <property type="component" value="Unassembled WGS sequence"/>
</dbReference>
<dbReference type="OrthoDB" id="9813903at2"/>
<dbReference type="EMBL" id="SGWV01000008">
    <property type="protein sequence ID" value="RZS56614.1"/>
    <property type="molecule type" value="Genomic_DNA"/>
</dbReference>
<dbReference type="InterPro" id="IPR029787">
    <property type="entry name" value="Nucleotide_cyclase"/>
</dbReference>
<dbReference type="GO" id="GO:1902201">
    <property type="term" value="P:negative regulation of bacterial-type flagellum-dependent cell motility"/>
    <property type="evidence" value="ECO:0007669"/>
    <property type="project" value="TreeGrafter"/>
</dbReference>